<feature type="signal peptide" evidence="12">
    <location>
        <begin position="1"/>
        <end position="24"/>
    </location>
</feature>
<feature type="domain" description="Thioredoxin" evidence="13">
    <location>
        <begin position="315"/>
        <end position="485"/>
    </location>
</feature>
<dbReference type="Proteomes" id="UP001291926">
    <property type="component" value="Unassembled WGS sequence"/>
</dbReference>
<feature type="domain" description="Thioredoxin" evidence="13">
    <location>
        <begin position="584"/>
        <end position="748"/>
    </location>
</feature>
<dbReference type="SUPFAM" id="SSF52833">
    <property type="entry name" value="Thioredoxin-like"/>
    <property type="match status" value="6"/>
</dbReference>
<comment type="subcellular location">
    <subcellularLocation>
        <location evidence="2">Endoplasmic reticulum lumen</location>
    </subcellularLocation>
</comment>
<comment type="similarity">
    <text evidence="3 11">Belongs to the protein disulfide isomerase family.</text>
</comment>
<feature type="domain" description="Thioredoxin" evidence="13">
    <location>
        <begin position="9"/>
        <end position="140"/>
    </location>
</feature>
<evidence type="ECO:0000256" key="10">
    <source>
        <dbReference type="ARBA" id="ARBA00023284"/>
    </source>
</evidence>
<dbReference type="CDD" id="cd02961">
    <property type="entry name" value="PDI_a_family"/>
    <property type="match status" value="1"/>
</dbReference>
<dbReference type="Pfam" id="PF00085">
    <property type="entry name" value="Thioredoxin"/>
    <property type="match status" value="3"/>
</dbReference>
<dbReference type="InterPro" id="IPR017937">
    <property type="entry name" value="Thioredoxin_CS"/>
</dbReference>
<feature type="chain" id="PRO_5044956150" description="Protein disulfide-isomerase" evidence="12">
    <location>
        <begin position="25"/>
        <end position="775"/>
    </location>
</feature>
<dbReference type="PANTHER" id="PTHR18929">
    <property type="entry name" value="PROTEIN DISULFIDE ISOMERASE"/>
    <property type="match status" value="1"/>
</dbReference>
<evidence type="ECO:0000256" key="6">
    <source>
        <dbReference type="ARBA" id="ARBA00022737"/>
    </source>
</evidence>
<dbReference type="NCBIfam" id="TIGR01130">
    <property type="entry name" value="ER_PDI_fam"/>
    <property type="match status" value="1"/>
</dbReference>
<dbReference type="Pfam" id="PF13848">
    <property type="entry name" value="Thioredoxin_6"/>
    <property type="match status" value="2"/>
</dbReference>
<dbReference type="Gene3D" id="3.40.30.10">
    <property type="entry name" value="Glutaredoxin"/>
    <property type="match status" value="6"/>
</dbReference>
<dbReference type="NCBIfam" id="TIGR01126">
    <property type="entry name" value="pdi_dom"/>
    <property type="match status" value="2"/>
</dbReference>
<dbReference type="InterPro" id="IPR036249">
    <property type="entry name" value="Thioredoxin-like_sf"/>
</dbReference>
<dbReference type="EMBL" id="JAYDYQ010001087">
    <property type="protein sequence ID" value="KAK4490634.1"/>
    <property type="molecule type" value="Genomic_DNA"/>
</dbReference>
<evidence type="ECO:0000313" key="14">
    <source>
        <dbReference type="EMBL" id="KAK4490634.1"/>
    </source>
</evidence>
<dbReference type="InterPro" id="IPR013766">
    <property type="entry name" value="Thioredoxin_domain"/>
</dbReference>
<accession>A0ABR0DNF1</accession>
<dbReference type="InterPro" id="IPR005788">
    <property type="entry name" value="PDI_thioredoxin-like_dom"/>
</dbReference>
<dbReference type="PROSITE" id="PS51352">
    <property type="entry name" value="THIOREDOXIN_2"/>
    <property type="match status" value="3"/>
</dbReference>
<organism evidence="14 15">
    <name type="scientific">Penstemon davidsonii</name>
    <dbReference type="NCBI Taxonomy" id="160366"/>
    <lineage>
        <taxon>Eukaryota</taxon>
        <taxon>Viridiplantae</taxon>
        <taxon>Streptophyta</taxon>
        <taxon>Embryophyta</taxon>
        <taxon>Tracheophyta</taxon>
        <taxon>Spermatophyta</taxon>
        <taxon>Magnoliopsida</taxon>
        <taxon>eudicotyledons</taxon>
        <taxon>Gunneridae</taxon>
        <taxon>Pentapetalae</taxon>
        <taxon>asterids</taxon>
        <taxon>lamiids</taxon>
        <taxon>Lamiales</taxon>
        <taxon>Plantaginaceae</taxon>
        <taxon>Cheloneae</taxon>
        <taxon>Penstemon</taxon>
    </lineage>
</organism>
<dbReference type="PRINTS" id="PR00421">
    <property type="entry name" value="THIOREDOXIN"/>
</dbReference>
<dbReference type="PANTHER" id="PTHR18929:SF250">
    <property type="entry name" value="PROTEIN DISULFIDE-ISOMERASE"/>
    <property type="match status" value="1"/>
</dbReference>
<dbReference type="CDD" id="cd02982">
    <property type="entry name" value="PDI_b'_family"/>
    <property type="match status" value="2"/>
</dbReference>
<evidence type="ECO:0000259" key="13">
    <source>
        <dbReference type="PROSITE" id="PS51352"/>
    </source>
</evidence>
<keyword evidence="10" id="KW-0676">Redox-active center</keyword>
<evidence type="ECO:0000256" key="4">
    <source>
        <dbReference type="ARBA" id="ARBA00012723"/>
    </source>
</evidence>
<dbReference type="EC" id="5.3.4.1" evidence="4 12"/>
<keyword evidence="7" id="KW-0256">Endoplasmic reticulum</keyword>
<keyword evidence="15" id="KW-1185">Reference proteome</keyword>
<evidence type="ECO:0000256" key="7">
    <source>
        <dbReference type="ARBA" id="ARBA00022824"/>
    </source>
</evidence>
<keyword evidence="5 12" id="KW-0732">Signal</keyword>
<evidence type="ECO:0000256" key="1">
    <source>
        <dbReference type="ARBA" id="ARBA00001182"/>
    </source>
</evidence>
<comment type="caution">
    <text evidence="14">The sequence shown here is derived from an EMBL/GenBank/DDBJ whole genome shotgun (WGS) entry which is preliminary data.</text>
</comment>
<evidence type="ECO:0000256" key="11">
    <source>
        <dbReference type="RuleBase" id="RU004208"/>
    </source>
</evidence>
<sequence>MEARFWSGMLVIAVALLALLNVSAAEEGEKVLTLDHSNFSEIVSKHDFIVVEFYAPWCGHCKSLAPEYEKAASILSSHETPIALAKVDANEESNKELATEFQIQGFPTIKILRNGGKSIQDYNGPREADGIVEYLKKQVGPASSEIKSVEDAASLIDEKNVFIVGVFPKFSGEEYDNFMTLAEKLRSDYSFGHTLDAKLLPRGELVNKPALRLFKPFDELFVDSQDFQVDAMEKFIGEATIPILTIWNDDPANHPYINKFFDSPNAKAMLFVNFSKEQDLFQPKYKEVAALYKGKGISFMLGDVDVTQNAFQYFGLKGDQAPLLIIQNAEGLKYLKANLEPSQIAPWVKEYMDGIVKPFIRSEPVPQVNNEPVKVVVRDSLEDTVLNSAKNVLLEFYAPWCGHCKELAPILDEVAIFFEKDPDVIIAKFDATANDVPSETFDVQGFPTLYFRSSSGLSWAHQVRVILVGPIIVPSVASATREQKPGVLAHCFFVSSAVAGQDQVHHNAGCALHPYFCPIHETSSVILQQQSRNAHTAMLFVNFSKEQDLFQPKYKEVAALYKGKGISFMLGDVDVTQNAFQYFGLKGDQAPLLIIQNAEGLKYLKANLEPSQIAPWVKEYMDGIVKPFIRSEPVPQVNNEPVKVVVRDSLEDTVLNSAKNVLLEFYAPWCGHCKELAPILDEVAIFFEKDPDVIIAKFDATANDVPSETFDVQGFPTLYFRSSSGNLLQYEGDRTKEDIIEFIQTNLDKPAHSTSVTSEAGKFDSIKADSIRDEL</sequence>
<protein>
    <recommendedName>
        <fullName evidence="4 12">Protein disulfide-isomerase</fullName>
        <ecNumber evidence="4 12">5.3.4.1</ecNumber>
    </recommendedName>
</protein>
<evidence type="ECO:0000256" key="5">
    <source>
        <dbReference type="ARBA" id="ARBA00022729"/>
    </source>
</evidence>
<name>A0ABR0DNF1_9LAMI</name>
<reference evidence="14 15" key="1">
    <citation type="journal article" date="2023" name="bioRxiv">
        <title>Genome report: Whole genome sequence and annotation of Penstemon davidsonii.</title>
        <authorList>
            <person name="Ostevik K.L."/>
            <person name="Alabady M."/>
            <person name="Zhang M."/>
            <person name="Rausher M.D."/>
        </authorList>
    </citation>
    <scope>NUCLEOTIDE SEQUENCE [LARGE SCALE GENOMIC DNA]</scope>
    <source>
        <strain evidence="14">DNT005</strain>
        <tissue evidence="14">Whole leaf</tissue>
    </source>
</reference>
<evidence type="ECO:0000256" key="2">
    <source>
        <dbReference type="ARBA" id="ARBA00004319"/>
    </source>
</evidence>
<dbReference type="CDD" id="cd02981">
    <property type="entry name" value="PDI_b_family"/>
    <property type="match status" value="1"/>
</dbReference>
<evidence type="ECO:0000256" key="8">
    <source>
        <dbReference type="ARBA" id="ARBA00023157"/>
    </source>
</evidence>
<evidence type="ECO:0000256" key="3">
    <source>
        <dbReference type="ARBA" id="ARBA00006347"/>
    </source>
</evidence>
<evidence type="ECO:0000256" key="9">
    <source>
        <dbReference type="ARBA" id="ARBA00023235"/>
    </source>
</evidence>
<evidence type="ECO:0000313" key="15">
    <source>
        <dbReference type="Proteomes" id="UP001291926"/>
    </source>
</evidence>
<keyword evidence="6" id="KW-0677">Repeat</keyword>
<keyword evidence="8" id="KW-1015">Disulfide bond</keyword>
<dbReference type="PROSITE" id="PS00194">
    <property type="entry name" value="THIOREDOXIN_1"/>
    <property type="match status" value="3"/>
</dbReference>
<evidence type="ECO:0000256" key="12">
    <source>
        <dbReference type="RuleBase" id="RU361130"/>
    </source>
</evidence>
<keyword evidence="9 12" id="KW-0413">Isomerase</keyword>
<comment type="catalytic activity">
    <reaction evidence="1 12">
        <text>Catalyzes the rearrangement of -S-S- bonds in proteins.</text>
        <dbReference type="EC" id="5.3.4.1"/>
    </reaction>
</comment>
<dbReference type="InterPro" id="IPR005792">
    <property type="entry name" value="Prot_disulphide_isomerase"/>
</dbReference>
<gene>
    <name evidence="14" type="ORF">RD792_001322</name>
</gene>
<dbReference type="CDD" id="cd02995">
    <property type="entry name" value="PDI_a_PDI_a'_C"/>
    <property type="match status" value="2"/>
</dbReference>
<proteinExistence type="inferred from homology"/>